<feature type="non-terminal residue" evidence="1">
    <location>
        <position position="80"/>
    </location>
</feature>
<name>A0A382ZW14_9ZZZZ</name>
<evidence type="ECO:0000313" key="1">
    <source>
        <dbReference type="EMBL" id="SVD99682.1"/>
    </source>
</evidence>
<reference evidence="1" key="1">
    <citation type="submission" date="2018-05" db="EMBL/GenBank/DDBJ databases">
        <authorList>
            <person name="Lanie J.A."/>
            <person name="Ng W.-L."/>
            <person name="Kazmierczak K.M."/>
            <person name="Andrzejewski T.M."/>
            <person name="Davidsen T.M."/>
            <person name="Wayne K.J."/>
            <person name="Tettelin H."/>
            <person name="Glass J.I."/>
            <person name="Rusch D."/>
            <person name="Podicherti R."/>
            <person name="Tsui H.-C.T."/>
            <person name="Winkler M.E."/>
        </authorList>
    </citation>
    <scope>NUCLEOTIDE SEQUENCE</scope>
</reference>
<sequence>MKILMLCNPQGNQKALSHKINNLVSLDGLIIIRKIQSGNISIFKLILRFWQRFSTLLTFFIFRRTWYNMLRHYDSQFNDF</sequence>
<dbReference type="AlphaFoldDB" id="A0A382ZW14"/>
<gene>
    <name evidence="1" type="ORF">METZ01_LOCUS452536</name>
</gene>
<organism evidence="1">
    <name type="scientific">marine metagenome</name>
    <dbReference type="NCBI Taxonomy" id="408172"/>
    <lineage>
        <taxon>unclassified sequences</taxon>
        <taxon>metagenomes</taxon>
        <taxon>ecological metagenomes</taxon>
    </lineage>
</organism>
<proteinExistence type="predicted"/>
<dbReference type="EMBL" id="UINC01187128">
    <property type="protein sequence ID" value="SVD99682.1"/>
    <property type="molecule type" value="Genomic_DNA"/>
</dbReference>
<accession>A0A382ZW14</accession>
<protein>
    <submittedName>
        <fullName evidence="1">Uncharacterized protein</fullName>
    </submittedName>
</protein>